<dbReference type="PANTHER" id="PTHR43418">
    <property type="entry name" value="MULTIFUNCTIONAL TRYPTOPHAN BIOSYNTHESIS PROTEIN-RELATED"/>
    <property type="match status" value="1"/>
</dbReference>
<feature type="active site" description="Nucleophile" evidence="8">
    <location>
        <position position="264"/>
    </location>
</feature>
<feature type="region of interest" description="CPSase" evidence="8">
    <location>
        <begin position="1"/>
        <end position="186"/>
    </location>
</feature>
<dbReference type="InterPro" id="IPR029062">
    <property type="entry name" value="Class_I_gatase-like"/>
</dbReference>
<organism evidence="10 11">
    <name type="scientific">Candidatus Gottesmanbacteria bacterium GW2011_GWA2_43_14</name>
    <dbReference type="NCBI Taxonomy" id="1618443"/>
    <lineage>
        <taxon>Bacteria</taxon>
        <taxon>Candidatus Gottesmaniibacteriota</taxon>
    </lineage>
</organism>
<dbReference type="SUPFAM" id="SSF52317">
    <property type="entry name" value="Class I glutamine amidotransferase-like"/>
    <property type="match status" value="1"/>
</dbReference>
<feature type="active site" evidence="8">
    <location>
        <position position="350"/>
    </location>
</feature>
<evidence type="ECO:0000256" key="8">
    <source>
        <dbReference type="HAMAP-Rule" id="MF_01209"/>
    </source>
</evidence>
<dbReference type="PATRIC" id="fig|1618443.3.peg.26"/>
<dbReference type="EMBL" id="LCFP01000001">
    <property type="protein sequence ID" value="KKS98505.1"/>
    <property type="molecule type" value="Genomic_DNA"/>
</dbReference>
<dbReference type="InterPro" id="IPR035686">
    <property type="entry name" value="CPSase_GATase1"/>
</dbReference>
<dbReference type="Pfam" id="PF00988">
    <property type="entry name" value="CPSase_sm_chain"/>
    <property type="match status" value="1"/>
</dbReference>
<dbReference type="NCBIfam" id="NF009475">
    <property type="entry name" value="PRK12838.1"/>
    <property type="match status" value="1"/>
</dbReference>
<dbReference type="AlphaFoldDB" id="A0A0G1DKW4"/>
<comment type="pathway">
    <text evidence="8">Pyrimidine metabolism; UMP biosynthesis via de novo pathway; (S)-dihydroorotate from bicarbonate: step 1/3.</text>
</comment>
<comment type="function">
    <text evidence="8">Small subunit of the glutamine-dependent carbamoyl phosphate synthetase (CPSase). CPSase catalyzes the formation of carbamoyl phosphate from the ammonia moiety of glutamine, carbonate, and phosphate donated by ATP, constituting the first step of 2 biosynthetic pathways, one leading to arginine and/or urea and the other to pyrimidine nucleotides. The small subunit (glutamine amidotransferase) binds and cleaves glutamine to supply the large subunit with the substrate ammonia.</text>
</comment>
<comment type="caution">
    <text evidence="10">The sequence shown here is derived from an EMBL/GenBank/DDBJ whole genome shotgun (WGS) entry which is preliminary data.</text>
</comment>
<feature type="binding site" evidence="8">
    <location>
        <position position="238"/>
    </location>
    <ligand>
        <name>L-glutamine</name>
        <dbReference type="ChEBI" id="CHEBI:58359"/>
    </ligand>
</feature>
<feature type="binding site" evidence="8">
    <location>
        <position position="54"/>
    </location>
    <ligand>
        <name>L-glutamine</name>
        <dbReference type="ChEBI" id="CHEBI:58359"/>
    </ligand>
</feature>
<feature type="domain" description="Carbamoyl-phosphate synthase small subunit N-terminal" evidence="9">
    <location>
        <begin position="10"/>
        <end position="148"/>
    </location>
</feature>
<accession>A0A0G1DKW4</accession>
<comment type="similarity">
    <text evidence="2 8">Belongs to the CarA family.</text>
</comment>
<evidence type="ECO:0000313" key="11">
    <source>
        <dbReference type="Proteomes" id="UP000034894"/>
    </source>
</evidence>
<dbReference type="InterPro" id="IPR050472">
    <property type="entry name" value="Anth_synth/Amidotransfase"/>
</dbReference>
<dbReference type="InterPro" id="IPR036480">
    <property type="entry name" value="CarbP_synth_ssu_N_sf"/>
</dbReference>
<protein>
    <recommendedName>
        <fullName evidence="8">Carbamoyl phosphate synthase small chain</fullName>
        <ecNumber evidence="8">6.3.5.5</ecNumber>
    </recommendedName>
    <alternativeName>
        <fullName evidence="8">Carbamoyl phosphate synthetase glutamine chain</fullName>
    </alternativeName>
</protein>
<keyword evidence="3 8" id="KW-0436">Ligase</keyword>
<evidence type="ECO:0000259" key="9">
    <source>
        <dbReference type="SMART" id="SM01097"/>
    </source>
</evidence>
<dbReference type="UniPathway" id="UPA00068">
    <property type="reaction ID" value="UER00171"/>
</dbReference>
<feature type="binding site" evidence="8">
    <location>
        <position position="236"/>
    </location>
    <ligand>
        <name>L-glutamine</name>
        <dbReference type="ChEBI" id="CHEBI:58359"/>
    </ligand>
</feature>
<evidence type="ECO:0000256" key="1">
    <source>
        <dbReference type="ARBA" id="ARBA00005077"/>
    </source>
</evidence>
<dbReference type="InterPro" id="IPR006274">
    <property type="entry name" value="CarbamoylP_synth_ssu"/>
</dbReference>
<comment type="subunit">
    <text evidence="8">Composed of two chains; the small (or glutamine) chain promotes the hydrolysis of glutamine to ammonia, which is used by the large (or ammonia) chain to synthesize carbamoyl phosphate. Tetramer of heterodimers (alpha,beta)4.</text>
</comment>
<dbReference type="PANTHER" id="PTHR43418:SF7">
    <property type="entry name" value="CARBAMOYL-PHOSPHATE SYNTHASE SMALL CHAIN"/>
    <property type="match status" value="1"/>
</dbReference>
<dbReference type="InterPro" id="IPR017926">
    <property type="entry name" value="GATASE"/>
</dbReference>
<dbReference type="GO" id="GO:0004359">
    <property type="term" value="F:glutaminase activity"/>
    <property type="evidence" value="ECO:0007669"/>
    <property type="project" value="RHEA"/>
</dbReference>
<keyword evidence="5 8" id="KW-0067">ATP-binding</keyword>
<name>A0A0G1DKW4_9BACT</name>
<evidence type="ECO:0000256" key="7">
    <source>
        <dbReference type="ARBA" id="ARBA00048816"/>
    </source>
</evidence>
<keyword evidence="4 8" id="KW-0547">Nucleotide-binding</keyword>
<dbReference type="InterPro" id="IPR002474">
    <property type="entry name" value="CarbamoylP_synth_ssu_N"/>
</dbReference>
<feature type="binding site" evidence="8">
    <location>
        <position position="306"/>
    </location>
    <ligand>
        <name>L-glutamine</name>
        <dbReference type="ChEBI" id="CHEBI:58359"/>
    </ligand>
</feature>
<dbReference type="Proteomes" id="UP000034894">
    <property type="component" value="Unassembled WGS sequence"/>
</dbReference>
<comment type="pathway">
    <text evidence="1 8">Amino-acid biosynthesis; L-arginine biosynthesis; carbamoyl phosphate from bicarbonate: step 1/1.</text>
</comment>
<dbReference type="SMART" id="SM01097">
    <property type="entry name" value="CPSase_sm_chain"/>
    <property type="match status" value="1"/>
</dbReference>
<dbReference type="NCBIfam" id="TIGR01368">
    <property type="entry name" value="CPSaseIIsmall"/>
    <property type="match status" value="1"/>
</dbReference>
<evidence type="ECO:0000256" key="2">
    <source>
        <dbReference type="ARBA" id="ARBA00007800"/>
    </source>
</evidence>
<evidence type="ECO:0000256" key="4">
    <source>
        <dbReference type="ARBA" id="ARBA00022741"/>
    </source>
</evidence>
<feature type="binding site" evidence="8">
    <location>
        <position position="265"/>
    </location>
    <ligand>
        <name>L-glutamine</name>
        <dbReference type="ChEBI" id="CHEBI:58359"/>
    </ligand>
</feature>
<dbReference type="GO" id="GO:0006541">
    <property type="term" value="P:glutamine metabolic process"/>
    <property type="evidence" value="ECO:0007669"/>
    <property type="project" value="InterPro"/>
</dbReference>
<dbReference type="PRINTS" id="PR00099">
    <property type="entry name" value="CPSGATASE"/>
</dbReference>
<proteinExistence type="inferred from homology"/>
<reference evidence="10 11" key="1">
    <citation type="journal article" date="2015" name="Nature">
        <title>rRNA introns, odd ribosomes, and small enigmatic genomes across a large radiation of phyla.</title>
        <authorList>
            <person name="Brown C.T."/>
            <person name="Hug L.A."/>
            <person name="Thomas B.C."/>
            <person name="Sharon I."/>
            <person name="Castelle C.J."/>
            <person name="Singh A."/>
            <person name="Wilkins M.J."/>
            <person name="Williams K.H."/>
            <person name="Banfield J.F."/>
        </authorList>
    </citation>
    <scope>NUCLEOTIDE SEQUENCE [LARGE SCALE GENOMIC DNA]</scope>
</reference>
<feature type="active site" evidence="8">
    <location>
        <position position="348"/>
    </location>
</feature>
<dbReference type="UniPathway" id="UPA00070">
    <property type="reaction ID" value="UER00115"/>
</dbReference>
<dbReference type="PRINTS" id="PR00096">
    <property type="entry name" value="GATASE"/>
</dbReference>
<evidence type="ECO:0000256" key="6">
    <source>
        <dbReference type="ARBA" id="ARBA00022962"/>
    </source>
</evidence>
<keyword evidence="6 8" id="KW-0315">Glutamine amidotransferase</keyword>
<dbReference type="Gene3D" id="3.40.50.880">
    <property type="match status" value="1"/>
</dbReference>
<keyword evidence="8" id="KW-0665">Pyrimidine biosynthesis</keyword>
<dbReference type="GO" id="GO:0005524">
    <property type="term" value="F:ATP binding"/>
    <property type="evidence" value="ECO:0007669"/>
    <property type="project" value="UniProtKB-UniRule"/>
</dbReference>
<dbReference type="GO" id="GO:0044205">
    <property type="term" value="P:'de novo' UMP biosynthetic process"/>
    <property type="evidence" value="ECO:0007669"/>
    <property type="project" value="UniProtKB-UniRule"/>
</dbReference>
<sequence>MGRGILEMPKKGYLILENGDIYEGDSFSIDREIAGEVVFNTGMVGYPEGFTDPSYYGQILVATYPLIGNYGVPPAGKSARMPENFESDRMQISGLVVSRYEENKSHYQAKEVLASWMKREKVPGLSGIDTRSLTKTLRTTGVMKGLITFQKPPDKFGGFSFKDINRENLVPFVSCRKPEIYGNGRLRVLFIDCGLKYNQIRLMLNYDTTVIRVPWNYNPYQEKKPPDFDTVFISNGPGDARTMPETVETVRQSLAKKIPTFGICLGHQIMALAAGGDIYKLKYGHRSQNQPVRDVVSGKCFITSQNHGYSVVEKSIPKDWQIWFTNLNDGTNEGIRHKKLPFFCVQFHPEASPGPTDTNWLFDYYFRVVKKWL</sequence>
<keyword evidence="8" id="KW-0055">Arginine biosynthesis</keyword>
<keyword evidence="8" id="KW-0028">Amino-acid biosynthesis</keyword>
<comment type="catalytic activity">
    <reaction evidence="7 8">
        <text>hydrogencarbonate + L-glutamine + 2 ATP + H2O = carbamoyl phosphate + L-glutamate + 2 ADP + phosphate + 2 H(+)</text>
        <dbReference type="Rhea" id="RHEA:18633"/>
        <dbReference type="ChEBI" id="CHEBI:15377"/>
        <dbReference type="ChEBI" id="CHEBI:15378"/>
        <dbReference type="ChEBI" id="CHEBI:17544"/>
        <dbReference type="ChEBI" id="CHEBI:29985"/>
        <dbReference type="ChEBI" id="CHEBI:30616"/>
        <dbReference type="ChEBI" id="CHEBI:43474"/>
        <dbReference type="ChEBI" id="CHEBI:58228"/>
        <dbReference type="ChEBI" id="CHEBI:58359"/>
        <dbReference type="ChEBI" id="CHEBI:456216"/>
        <dbReference type="EC" id="6.3.5.5"/>
    </reaction>
</comment>
<feature type="binding site" evidence="8">
    <location>
        <position position="309"/>
    </location>
    <ligand>
        <name>L-glutamine</name>
        <dbReference type="ChEBI" id="CHEBI:58359"/>
    </ligand>
</feature>
<dbReference type="SUPFAM" id="SSF52021">
    <property type="entry name" value="Carbamoyl phosphate synthetase, small subunit N-terminal domain"/>
    <property type="match status" value="1"/>
</dbReference>
<dbReference type="Pfam" id="PF00117">
    <property type="entry name" value="GATase"/>
    <property type="match status" value="1"/>
</dbReference>
<gene>
    <name evidence="8" type="primary">carA</name>
    <name evidence="10" type="ORF">UV73_C0001G0026</name>
</gene>
<feature type="binding site" evidence="8">
    <location>
        <position position="308"/>
    </location>
    <ligand>
        <name>L-glutamine</name>
        <dbReference type="ChEBI" id="CHEBI:58359"/>
    </ligand>
</feature>
<evidence type="ECO:0000256" key="5">
    <source>
        <dbReference type="ARBA" id="ARBA00022840"/>
    </source>
</evidence>
<dbReference type="HAMAP" id="MF_01209">
    <property type="entry name" value="CPSase_S_chain"/>
    <property type="match status" value="1"/>
</dbReference>
<dbReference type="GO" id="GO:0004088">
    <property type="term" value="F:carbamoyl-phosphate synthase (glutamine-hydrolyzing) activity"/>
    <property type="evidence" value="ECO:0007669"/>
    <property type="project" value="UniProtKB-UniRule"/>
</dbReference>
<dbReference type="Gene3D" id="3.50.30.20">
    <property type="entry name" value="Carbamoyl-phosphate synthase small subunit, N-terminal domain"/>
    <property type="match status" value="1"/>
</dbReference>
<feature type="binding site" evidence="8">
    <location>
        <position position="268"/>
    </location>
    <ligand>
        <name>L-glutamine</name>
        <dbReference type="ChEBI" id="CHEBI:58359"/>
    </ligand>
</feature>
<comment type="catalytic activity">
    <reaction evidence="8">
        <text>L-glutamine + H2O = L-glutamate + NH4(+)</text>
        <dbReference type="Rhea" id="RHEA:15889"/>
        <dbReference type="ChEBI" id="CHEBI:15377"/>
        <dbReference type="ChEBI" id="CHEBI:28938"/>
        <dbReference type="ChEBI" id="CHEBI:29985"/>
        <dbReference type="ChEBI" id="CHEBI:58359"/>
    </reaction>
</comment>
<dbReference type="STRING" id="1618443.UV73_C0001G0026"/>
<dbReference type="GO" id="GO:0006526">
    <property type="term" value="P:L-arginine biosynthetic process"/>
    <property type="evidence" value="ECO:0007669"/>
    <property type="project" value="UniProtKB-UniRule"/>
</dbReference>
<dbReference type="GO" id="GO:0006207">
    <property type="term" value="P:'de novo' pyrimidine nucleobase biosynthetic process"/>
    <property type="evidence" value="ECO:0007669"/>
    <property type="project" value="InterPro"/>
</dbReference>
<dbReference type="PROSITE" id="PS51273">
    <property type="entry name" value="GATASE_TYPE_1"/>
    <property type="match status" value="1"/>
</dbReference>
<evidence type="ECO:0000313" key="10">
    <source>
        <dbReference type="EMBL" id="KKS98505.1"/>
    </source>
</evidence>
<dbReference type="EC" id="6.3.5.5" evidence="8"/>
<dbReference type="CDD" id="cd01744">
    <property type="entry name" value="GATase1_CPSase"/>
    <property type="match status" value="1"/>
</dbReference>
<evidence type="ECO:0000256" key="3">
    <source>
        <dbReference type="ARBA" id="ARBA00022598"/>
    </source>
</evidence>